<dbReference type="PRINTS" id="PR00368">
    <property type="entry name" value="FADPNR"/>
</dbReference>
<proteinExistence type="predicted"/>
<dbReference type="RefSeq" id="WP_133902722.1">
    <property type="nucleotide sequence ID" value="NZ_SOCP01000004.1"/>
</dbReference>
<dbReference type="OrthoDB" id="9786503at2"/>
<evidence type="ECO:0000259" key="4">
    <source>
        <dbReference type="Pfam" id="PF07992"/>
    </source>
</evidence>
<evidence type="ECO:0000256" key="1">
    <source>
        <dbReference type="ARBA" id="ARBA00022630"/>
    </source>
</evidence>
<evidence type="ECO:0000256" key="3">
    <source>
        <dbReference type="ARBA" id="ARBA00048132"/>
    </source>
</evidence>
<dbReference type="InterPro" id="IPR036188">
    <property type="entry name" value="FAD/NAD-bd_sf"/>
</dbReference>
<feature type="domain" description="FAD/NAD(P)-binding" evidence="4">
    <location>
        <begin position="2"/>
        <end position="275"/>
    </location>
</feature>
<sequence>MYDVVIVGGGPTGLSAALVLGRARRKVVVVDSGEPRNAAAHESHGFLTRDGVPPGELLRLGRAEVTGYGVEILSDRVVSAVPGFAVTLESGTVLRARKLLVTAGIRDELPDLPGVAELWGDQVHFCPYCHGYEVRDDRVGVVADGPMGVMKAVMLREWAPDVVLFPGDYTPTADEAAQLAKRGIAVEAGKVTGLAVTDGRLTGVDLADGRTVERSAVFVNPVFVPRDTLLRDLGCDLDDQGWVKADSAGRTSVEGVWAAGNVVDPRAQLISSAGAGATAAVQINHDLIFEA</sequence>
<keyword evidence="6" id="KW-1185">Reference proteome</keyword>
<dbReference type="PRINTS" id="PR00469">
    <property type="entry name" value="PNDRDTASEII"/>
</dbReference>
<accession>A0A4R7VUZ9</accession>
<organism evidence="5 6">
    <name type="scientific">Actinophytocola oryzae</name>
    <dbReference type="NCBI Taxonomy" id="502181"/>
    <lineage>
        <taxon>Bacteria</taxon>
        <taxon>Bacillati</taxon>
        <taxon>Actinomycetota</taxon>
        <taxon>Actinomycetes</taxon>
        <taxon>Pseudonocardiales</taxon>
        <taxon>Pseudonocardiaceae</taxon>
    </lineage>
</organism>
<comment type="caution">
    <text evidence="5">The sequence shown here is derived from an EMBL/GenBank/DDBJ whole genome shotgun (WGS) entry which is preliminary data.</text>
</comment>
<reference evidence="5 6" key="1">
    <citation type="submission" date="2019-03" db="EMBL/GenBank/DDBJ databases">
        <title>Genomic Encyclopedia of Archaeal and Bacterial Type Strains, Phase II (KMG-II): from individual species to whole genera.</title>
        <authorList>
            <person name="Goeker M."/>
        </authorList>
    </citation>
    <scope>NUCLEOTIDE SEQUENCE [LARGE SCALE GENOMIC DNA]</scope>
    <source>
        <strain evidence="5 6">DSM 45499</strain>
    </source>
</reference>
<dbReference type="SUPFAM" id="SSF51905">
    <property type="entry name" value="FAD/NAD(P)-binding domain"/>
    <property type="match status" value="1"/>
</dbReference>
<evidence type="ECO:0000256" key="2">
    <source>
        <dbReference type="ARBA" id="ARBA00023002"/>
    </source>
</evidence>
<keyword evidence="1" id="KW-0285">Flavoprotein</keyword>
<evidence type="ECO:0000313" key="6">
    <source>
        <dbReference type="Proteomes" id="UP000294927"/>
    </source>
</evidence>
<dbReference type="PANTHER" id="PTHR48105">
    <property type="entry name" value="THIOREDOXIN REDUCTASE 1-RELATED-RELATED"/>
    <property type="match status" value="1"/>
</dbReference>
<dbReference type="InterPro" id="IPR023753">
    <property type="entry name" value="FAD/NAD-binding_dom"/>
</dbReference>
<dbReference type="GO" id="GO:0004791">
    <property type="term" value="F:thioredoxin-disulfide reductase (NADPH) activity"/>
    <property type="evidence" value="ECO:0007669"/>
    <property type="project" value="UniProtKB-EC"/>
</dbReference>
<dbReference type="Proteomes" id="UP000294927">
    <property type="component" value="Unassembled WGS sequence"/>
</dbReference>
<dbReference type="AlphaFoldDB" id="A0A4R7VUZ9"/>
<evidence type="ECO:0000313" key="5">
    <source>
        <dbReference type="EMBL" id="TDV53684.1"/>
    </source>
</evidence>
<name>A0A4R7VUZ9_9PSEU</name>
<dbReference type="Gene3D" id="3.50.50.60">
    <property type="entry name" value="FAD/NAD(P)-binding domain"/>
    <property type="match status" value="2"/>
</dbReference>
<protein>
    <submittedName>
        <fullName evidence="5">Thioredoxin reductase</fullName>
    </submittedName>
</protein>
<dbReference type="EMBL" id="SOCP01000004">
    <property type="protein sequence ID" value="TDV53684.1"/>
    <property type="molecule type" value="Genomic_DNA"/>
</dbReference>
<dbReference type="Pfam" id="PF07992">
    <property type="entry name" value="Pyr_redox_2"/>
    <property type="match status" value="1"/>
</dbReference>
<dbReference type="InterPro" id="IPR050097">
    <property type="entry name" value="Ferredoxin-NADP_redctase_2"/>
</dbReference>
<comment type="catalytic activity">
    <reaction evidence="3">
        <text>[thioredoxin]-dithiol + NADP(+) = [thioredoxin]-disulfide + NADPH + H(+)</text>
        <dbReference type="Rhea" id="RHEA:20345"/>
        <dbReference type="Rhea" id="RHEA-COMP:10698"/>
        <dbReference type="Rhea" id="RHEA-COMP:10700"/>
        <dbReference type="ChEBI" id="CHEBI:15378"/>
        <dbReference type="ChEBI" id="CHEBI:29950"/>
        <dbReference type="ChEBI" id="CHEBI:50058"/>
        <dbReference type="ChEBI" id="CHEBI:57783"/>
        <dbReference type="ChEBI" id="CHEBI:58349"/>
        <dbReference type="EC" id="1.8.1.9"/>
    </reaction>
</comment>
<keyword evidence="2" id="KW-0560">Oxidoreductase</keyword>
<gene>
    <name evidence="5" type="ORF">CLV71_104152</name>
</gene>